<comment type="caution">
    <text evidence="2">The sequence shown here is derived from an EMBL/GenBank/DDBJ whole genome shotgun (WGS) entry which is preliminary data.</text>
</comment>
<feature type="non-terminal residue" evidence="2">
    <location>
        <position position="393"/>
    </location>
</feature>
<dbReference type="EMBL" id="DVHU01000076">
    <property type="protein sequence ID" value="HIR93445.1"/>
    <property type="molecule type" value="Genomic_DNA"/>
</dbReference>
<feature type="signal peptide" evidence="1">
    <location>
        <begin position="1"/>
        <end position="30"/>
    </location>
</feature>
<accession>A0A9D1JG57</accession>
<reference evidence="2" key="2">
    <citation type="journal article" date="2021" name="PeerJ">
        <title>Extensive microbial diversity within the chicken gut microbiome revealed by metagenomics and culture.</title>
        <authorList>
            <person name="Gilroy R."/>
            <person name="Ravi A."/>
            <person name="Getino M."/>
            <person name="Pursley I."/>
            <person name="Horton D.L."/>
            <person name="Alikhan N.F."/>
            <person name="Baker D."/>
            <person name="Gharbi K."/>
            <person name="Hall N."/>
            <person name="Watson M."/>
            <person name="Adriaenssens E.M."/>
            <person name="Foster-Nyarko E."/>
            <person name="Jarju S."/>
            <person name="Secka A."/>
            <person name="Antonio M."/>
            <person name="Oren A."/>
            <person name="Chaudhuri R.R."/>
            <person name="La Ragione R."/>
            <person name="Hildebrand F."/>
            <person name="Pallen M.J."/>
        </authorList>
    </citation>
    <scope>NUCLEOTIDE SEQUENCE</scope>
    <source>
        <strain evidence="2">ChiSxjej1B13-7041</strain>
    </source>
</reference>
<dbReference type="AlphaFoldDB" id="A0A9D1JG57"/>
<evidence type="ECO:0000256" key="1">
    <source>
        <dbReference type="SAM" id="SignalP"/>
    </source>
</evidence>
<keyword evidence="1" id="KW-0732">Signal</keyword>
<gene>
    <name evidence="2" type="ORF">IAB98_08525</name>
</gene>
<name>A0A9D1JG57_9FIRM</name>
<evidence type="ECO:0000313" key="2">
    <source>
        <dbReference type="EMBL" id="HIR93445.1"/>
    </source>
</evidence>
<reference evidence="2" key="1">
    <citation type="submission" date="2020-10" db="EMBL/GenBank/DDBJ databases">
        <authorList>
            <person name="Gilroy R."/>
        </authorList>
    </citation>
    <scope>NUCLEOTIDE SEQUENCE</scope>
    <source>
        <strain evidence="2">ChiSxjej1B13-7041</strain>
    </source>
</reference>
<proteinExistence type="predicted"/>
<evidence type="ECO:0000313" key="3">
    <source>
        <dbReference type="Proteomes" id="UP000886841"/>
    </source>
</evidence>
<feature type="chain" id="PRO_5038425633" evidence="1">
    <location>
        <begin position="31"/>
        <end position="393"/>
    </location>
</feature>
<dbReference type="Proteomes" id="UP000886841">
    <property type="component" value="Unassembled WGS sequence"/>
</dbReference>
<protein>
    <submittedName>
        <fullName evidence="2">Uncharacterized protein</fullName>
    </submittedName>
</protein>
<organism evidence="2 3">
    <name type="scientific">Candidatus Egerieimonas intestinavium</name>
    <dbReference type="NCBI Taxonomy" id="2840777"/>
    <lineage>
        <taxon>Bacteria</taxon>
        <taxon>Bacillati</taxon>
        <taxon>Bacillota</taxon>
        <taxon>Clostridia</taxon>
        <taxon>Lachnospirales</taxon>
        <taxon>Lachnospiraceae</taxon>
        <taxon>Lachnospiraceae incertae sedis</taxon>
        <taxon>Candidatus Egerieimonas</taxon>
    </lineage>
</organism>
<sequence length="393" mass="43626">MKRERKKRRVAWMLALMLAAIGLFPSAVWAQDETPTDEKKDTGVTVEVTEASDQEALKAFLQTDTAPENFVLTKEQAVGAKLQLKFMEIKEPVKLGETISPVLGIYDSSGKLLGTLQKSEEVAVSAEPKEALSETEKGFTVKKTGTIKLQAAWGDIKAEGTITAECSHPEESRKTNTTEATCEKEGAQTIACQLCGTVLEEKSIKATGHQFDQWKKVKEATWEEAGQEILTCSICGKEKEPKETREIPALKESHVNHDFSGEGEVKEEATCTKEGLLIIKCAEPNCDVTEQKTIPKKEHTFGEWKVTKEATWDQPGEETRICTMCQEEKETRAIPALKESHQHDFSGEETIVKEATCTEEGLKTVKCTEKKCDATEQQTIPKTAHTFGQWKVT</sequence>